<organism evidence="4 5">
    <name type="scientific">Methanococcoides methylutens</name>
    <dbReference type="NCBI Taxonomy" id="2226"/>
    <lineage>
        <taxon>Archaea</taxon>
        <taxon>Methanobacteriati</taxon>
        <taxon>Methanobacteriota</taxon>
        <taxon>Stenosarchaea group</taxon>
        <taxon>Methanomicrobia</taxon>
        <taxon>Methanosarcinales</taxon>
        <taxon>Methanosarcinaceae</taxon>
        <taxon>Methanococcoides</taxon>
    </lineage>
</organism>
<dbReference type="OrthoDB" id="2830at2157"/>
<accession>A0A099T368</accession>
<feature type="modified residue" description="4-aspartylphosphate" evidence="2">
    <location>
        <position position="55"/>
    </location>
</feature>
<dbReference type="GO" id="GO:0000160">
    <property type="term" value="P:phosphorelay signal transduction system"/>
    <property type="evidence" value="ECO:0007669"/>
    <property type="project" value="InterPro"/>
</dbReference>
<dbReference type="PROSITE" id="PS50110">
    <property type="entry name" value="RESPONSE_REGULATORY"/>
    <property type="match status" value="1"/>
</dbReference>
<evidence type="ECO:0000313" key="4">
    <source>
        <dbReference type="EMBL" id="KGK99354.1"/>
    </source>
</evidence>
<keyword evidence="1 2" id="KW-0597">Phosphoprotein</keyword>
<evidence type="ECO:0000259" key="3">
    <source>
        <dbReference type="PROSITE" id="PS50110"/>
    </source>
</evidence>
<evidence type="ECO:0000313" key="5">
    <source>
        <dbReference type="Proteomes" id="UP000029859"/>
    </source>
</evidence>
<dbReference type="PANTHER" id="PTHR44591:SF3">
    <property type="entry name" value="RESPONSE REGULATORY DOMAIN-CONTAINING PROTEIN"/>
    <property type="match status" value="1"/>
</dbReference>
<dbReference type="RefSeq" id="WP_048193870.1">
    <property type="nucleotide sequence ID" value="NZ_CAAGSM010000006.1"/>
</dbReference>
<dbReference type="Gene3D" id="3.40.50.2300">
    <property type="match status" value="1"/>
</dbReference>
<proteinExistence type="predicted"/>
<protein>
    <submittedName>
        <fullName evidence="4">Chemotaxis protein CheY</fullName>
    </submittedName>
</protein>
<feature type="domain" description="Response regulatory" evidence="3">
    <location>
        <begin position="5"/>
        <end position="120"/>
    </location>
</feature>
<gene>
    <name evidence="4" type="ORF">LI82_04930</name>
</gene>
<dbReference type="InterPro" id="IPR001789">
    <property type="entry name" value="Sig_transdc_resp-reg_receiver"/>
</dbReference>
<dbReference type="InterPro" id="IPR011006">
    <property type="entry name" value="CheY-like_superfamily"/>
</dbReference>
<dbReference type="SMART" id="SM00448">
    <property type="entry name" value="REC"/>
    <property type="match status" value="1"/>
</dbReference>
<dbReference type="PANTHER" id="PTHR44591">
    <property type="entry name" value="STRESS RESPONSE REGULATOR PROTEIN 1"/>
    <property type="match status" value="1"/>
</dbReference>
<evidence type="ECO:0000256" key="1">
    <source>
        <dbReference type="ARBA" id="ARBA00022553"/>
    </source>
</evidence>
<name>A0A099T368_METMT</name>
<reference evidence="4 5" key="1">
    <citation type="submission" date="2014-09" db="EMBL/GenBank/DDBJ databases">
        <title>Draft genome sequence of an obligately methylotrophic methanogen, Methanococcoides methylutens, isolated from marine sediment.</title>
        <authorList>
            <person name="Guan Y."/>
            <person name="Ngugi D.K."/>
            <person name="Blom J."/>
            <person name="Ali S."/>
            <person name="Ferry J.G."/>
            <person name="Stingl U."/>
        </authorList>
    </citation>
    <scope>NUCLEOTIDE SEQUENCE [LARGE SCALE GENOMIC DNA]</scope>
    <source>
        <strain evidence="4 5">DSM 2657</strain>
    </source>
</reference>
<dbReference type="SUPFAM" id="SSF52172">
    <property type="entry name" value="CheY-like"/>
    <property type="match status" value="1"/>
</dbReference>
<dbReference type="CDD" id="cd17534">
    <property type="entry name" value="REC_DC-like"/>
    <property type="match status" value="1"/>
</dbReference>
<dbReference type="AlphaFoldDB" id="A0A099T368"/>
<dbReference type="Pfam" id="PF00072">
    <property type="entry name" value="Response_reg"/>
    <property type="match status" value="1"/>
</dbReference>
<dbReference type="EMBL" id="JRHO01000009">
    <property type="protein sequence ID" value="KGK99354.1"/>
    <property type="molecule type" value="Genomic_DNA"/>
</dbReference>
<comment type="caution">
    <text evidence="4">The sequence shown here is derived from an EMBL/GenBank/DDBJ whole genome shotgun (WGS) entry which is preliminary data.</text>
</comment>
<dbReference type="Proteomes" id="UP000029859">
    <property type="component" value="Unassembled WGS sequence"/>
</dbReference>
<keyword evidence="5" id="KW-1185">Reference proteome</keyword>
<dbReference type="InterPro" id="IPR050595">
    <property type="entry name" value="Bact_response_regulator"/>
</dbReference>
<evidence type="ECO:0000256" key="2">
    <source>
        <dbReference type="PROSITE-ProRule" id="PRU00169"/>
    </source>
</evidence>
<sequence length="134" mass="15060">MTQTKILVVEDEKIVALGIKKMLKNMGYLVPSIASSGKEAISKAEITFPDLVLMDIMLKGDMDGVEAAEQIRQLFDVPVVYLTAYSDEKILARAKRTKPFGYLTKPFEENSLHSTIELALHNYRVEKGLEKPDE</sequence>